<gene>
    <name evidence="3" type="ORF">IW19_08500</name>
</gene>
<organism evidence="3 4">
    <name type="scientific">Flavobacterium reichenbachii</name>
    <dbReference type="NCBI Taxonomy" id="362418"/>
    <lineage>
        <taxon>Bacteria</taxon>
        <taxon>Pseudomonadati</taxon>
        <taxon>Bacteroidota</taxon>
        <taxon>Flavobacteriia</taxon>
        <taxon>Flavobacteriales</taxon>
        <taxon>Flavobacteriaceae</taxon>
        <taxon>Flavobacterium</taxon>
    </lineage>
</organism>
<dbReference type="SUPFAM" id="SSF52540">
    <property type="entry name" value="P-loop containing nucleoside triphosphate hydrolases"/>
    <property type="match status" value="1"/>
</dbReference>
<dbReference type="AlphaFoldDB" id="A0A085ZM86"/>
<evidence type="ECO:0000259" key="1">
    <source>
        <dbReference type="Pfam" id="PF13175"/>
    </source>
</evidence>
<evidence type="ECO:0000313" key="3">
    <source>
        <dbReference type="EMBL" id="KFF05550.1"/>
    </source>
</evidence>
<keyword evidence="3" id="KW-0378">Hydrolase</keyword>
<dbReference type="InterPro" id="IPR051396">
    <property type="entry name" value="Bact_Antivir_Def_Nuclease"/>
</dbReference>
<feature type="domain" description="Endonuclease GajA/Old nuclease/RecF-like AAA" evidence="1">
    <location>
        <begin position="1"/>
        <end position="398"/>
    </location>
</feature>
<reference evidence="3 4" key="1">
    <citation type="submission" date="2014-07" db="EMBL/GenBank/DDBJ databases">
        <title>Genome of Flavobacterium reichenbachii LMG 25512.</title>
        <authorList>
            <person name="Stropko S.J."/>
            <person name="Pipes S.E."/>
            <person name="Newman J.D."/>
        </authorList>
    </citation>
    <scope>NUCLEOTIDE SEQUENCE [LARGE SCALE GENOMIC DNA]</scope>
    <source>
        <strain evidence="3 4">LMG 25512</strain>
    </source>
</reference>
<keyword evidence="3" id="KW-0347">Helicase</keyword>
<keyword evidence="3" id="KW-0067">ATP-binding</keyword>
<keyword evidence="3" id="KW-0547">Nucleotide-binding</keyword>
<dbReference type="STRING" id="362418.IW19_08500"/>
<dbReference type="InterPro" id="IPR034139">
    <property type="entry name" value="TOPRIM_OLD"/>
</dbReference>
<accession>A0A085ZM86</accession>
<dbReference type="Pfam" id="PF13175">
    <property type="entry name" value="AAA_15"/>
    <property type="match status" value="1"/>
</dbReference>
<dbReference type="EMBL" id="JPRL01000001">
    <property type="protein sequence ID" value="KFF05550.1"/>
    <property type="molecule type" value="Genomic_DNA"/>
</dbReference>
<dbReference type="Gene3D" id="3.40.50.300">
    <property type="entry name" value="P-loop containing nucleotide triphosphate hydrolases"/>
    <property type="match status" value="1"/>
</dbReference>
<dbReference type="InterPro" id="IPR041685">
    <property type="entry name" value="AAA_GajA/Old/RecF-like"/>
</dbReference>
<dbReference type="eggNOG" id="COG3593">
    <property type="taxonomic scope" value="Bacteria"/>
</dbReference>
<dbReference type="eggNOG" id="COG0419">
    <property type="taxonomic scope" value="Bacteria"/>
</dbReference>
<protein>
    <submittedName>
        <fullName evidence="3">DNA helicase</fullName>
    </submittedName>
</protein>
<dbReference type="PANTHER" id="PTHR43581">
    <property type="entry name" value="ATP/GTP PHOSPHATASE"/>
    <property type="match status" value="1"/>
</dbReference>
<dbReference type="PANTHER" id="PTHR43581:SF2">
    <property type="entry name" value="EXCINUCLEASE ATPASE SUBUNIT"/>
    <property type="match status" value="1"/>
</dbReference>
<dbReference type="OrthoDB" id="9792800at2"/>
<keyword evidence="4" id="KW-1185">Reference proteome</keyword>
<proteinExistence type="predicted"/>
<evidence type="ECO:0000259" key="2">
    <source>
        <dbReference type="Pfam" id="PF20469"/>
    </source>
</evidence>
<comment type="caution">
    <text evidence="3">The sequence shown here is derived from an EMBL/GenBank/DDBJ whole genome shotgun (WGS) entry which is preliminary data.</text>
</comment>
<dbReference type="Proteomes" id="UP000028715">
    <property type="component" value="Unassembled WGS sequence"/>
</dbReference>
<dbReference type="CDD" id="cd01026">
    <property type="entry name" value="TOPRIM_OLD"/>
    <property type="match status" value="1"/>
</dbReference>
<evidence type="ECO:0000313" key="4">
    <source>
        <dbReference type="Proteomes" id="UP000028715"/>
    </source>
</evidence>
<dbReference type="GO" id="GO:0004386">
    <property type="term" value="F:helicase activity"/>
    <property type="evidence" value="ECO:0007669"/>
    <property type="project" value="UniProtKB-KW"/>
</dbReference>
<dbReference type="RefSeq" id="WP_035683086.1">
    <property type="nucleotide sequence ID" value="NZ_JPRL01000001.1"/>
</dbReference>
<feature type="domain" description="OLD protein-like TOPRIM" evidence="2">
    <location>
        <begin position="453"/>
        <end position="522"/>
    </location>
</feature>
<dbReference type="Pfam" id="PF20469">
    <property type="entry name" value="OLD-like_TOPRIM"/>
    <property type="match status" value="1"/>
</dbReference>
<sequence>MKIKTLEIKNFRLLKNVTLSLEDHTTVIVGRNNSGKTSLTEIFRRLIGDKNPSFSIYDFSLSAMQGFVKALHFKLEGRDDDEIRAEIPYIEIRITIEYPVDLEDLGILGDFIIDLDPASNVAIIAVKYALKNGKIESLFEGVADMDEGSLKIFMKSLKERIPSLFETHITAVDPTDPENTAPIEYSKFRSVLGASFINAQRGLDDVTHSEKDVLGKVLAQLFKTSQSNAAPDDMKSNSAELKVIVDDIQNKVDTDFNTQLNKLLPALGLFGYPGLSDPNLSTETTIDISNILESHTKIRYGQGNNLFLPETYNGLGSRNLIYILFQLFEFFRRYQSRQISNSLDIIFIEEPEAHLHPQMQQIFIRKLYEIANEFSKTLNDGKPWPVQFVVTTHSTHMANEAEFEAIRYFLTSSGAERHTVVKDLRKEFRTDDLKEDKEFLHKYLTLTKCDLYFADKAILFEGPAERLMMPLLIAKRDELDLNKPQLGLQYVTAIEVGGAFAHHFYKFLDFLELQCLVITDLDSVLMTKGEKTTYPGSLVQNGSHTSNAGIKNWFAKGTEGHYLLPDCLAQTAETKVSGSRRIAFQIAEEGKTAIGRSFEEAFILANREHFGISEISENDAEVSAEKFAPENKKKTEFALKYSLENTKWNAPKYILDGLDWLAVKPVSPEMYIAEDVKQPTK</sequence>
<dbReference type="InterPro" id="IPR027417">
    <property type="entry name" value="P-loop_NTPase"/>
</dbReference>
<name>A0A085ZM86_9FLAO</name>